<reference evidence="2" key="1">
    <citation type="submission" date="2024-06" db="EMBL/GenBank/DDBJ databases">
        <authorList>
            <person name="Coelho C."/>
            <person name="Bento M."/>
            <person name="Garcia E."/>
            <person name="Camelo A."/>
            <person name="Brandao I."/>
            <person name="Espirito Santo C."/>
            <person name="Trovao J."/>
            <person name="Verissimo A."/>
            <person name="Costa J."/>
            <person name="Tiago I."/>
        </authorList>
    </citation>
    <scope>NUCLEOTIDE SEQUENCE</scope>
    <source>
        <strain evidence="2">KWT182</strain>
    </source>
</reference>
<evidence type="ECO:0000259" key="1">
    <source>
        <dbReference type="Pfam" id="PF08845"/>
    </source>
</evidence>
<protein>
    <submittedName>
        <fullName evidence="2">SymE family type I addiction module toxin</fullName>
    </submittedName>
</protein>
<gene>
    <name evidence="2" type="ORF">ABK905_05525</name>
</gene>
<accession>A0AAU7QCD6</accession>
<feature type="domain" description="Toxin SymE-like" evidence="1">
    <location>
        <begin position="19"/>
        <end position="55"/>
    </location>
</feature>
<dbReference type="AlphaFoldDB" id="A0AAU7QCD6"/>
<dbReference type="GO" id="GO:0005737">
    <property type="term" value="C:cytoplasm"/>
    <property type="evidence" value="ECO:0007669"/>
    <property type="project" value="InterPro"/>
</dbReference>
<dbReference type="InterPro" id="IPR014944">
    <property type="entry name" value="Toxin_SymE-like"/>
</dbReference>
<sequence length="67" mass="7445">MAKKYIKSEPRSPQAKVDTRFYTVGYVPNGGRPDAPPALHLKGRWLHDCGFVTGKHGQLIINAELLV</sequence>
<proteinExistence type="predicted"/>
<dbReference type="GO" id="GO:0016070">
    <property type="term" value="P:RNA metabolic process"/>
    <property type="evidence" value="ECO:0007669"/>
    <property type="project" value="InterPro"/>
</dbReference>
<dbReference type="GO" id="GO:0003723">
    <property type="term" value="F:RNA binding"/>
    <property type="evidence" value="ECO:0007669"/>
    <property type="project" value="InterPro"/>
</dbReference>
<organism evidence="2">
    <name type="scientific">Acerihabitans sp. KWT182</name>
    <dbReference type="NCBI Taxonomy" id="3157919"/>
    <lineage>
        <taxon>Bacteria</taxon>
        <taxon>Pseudomonadati</taxon>
        <taxon>Pseudomonadota</taxon>
        <taxon>Gammaproteobacteria</taxon>
        <taxon>Enterobacterales</taxon>
        <taxon>Pectobacteriaceae</taxon>
        <taxon>Acerihabitans</taxon>
    </lineage>
</organism>
<dbReference type="Pfam" id="PF08845">
    <property type="entry name" value="SymE_toxin"/>
    <property type="match status" value="1"/>
</dbReference>
<dbReference type="GO" id="GO:0016788">
    <property type="term" value="F:hydrolase activity, acting on ester bonds"/>
    <property type="evidence" value="ECO:0007669"/>
    <property type="project" value="InterPro"/>
</dbReference>
<dbReference type="EMBL" id="CP157947">
    <property type="protein sequence ID" value="XBS70630.1"/>
    <property type="molecule type" value="Genomic_DNA"/>
</dbReference>
<name>A0AAU7QCD6_9GAMM</name>
<evidence type="ECO:0000313" key="2">
    <source>
        <dbReference type="EMBL" id="XBS70630.1"/>
    </source>
</evidence>